<gene>
    <name evidence="3" type="ORF">QM524_15390</name>
</gene>
<proteinExistence type="inferred from homology"/>
<comment type="similarity">
    <text evidence="1">Belongs to the universal stress protein A family.</text>
</comment>
<dbReference type="InterPro" id="IPR006015">
    <property type="entry name" value="Universal_stress_UspA"/>
</dbReference>
<evidence type="ECO:0000256" key="1">
    <source>
        <dbReference type="ARBA" id="ARBA00008791"/>
    </source>
</evidence>
<dbReference type="EMBL" id="JASHIF010000012">
    <property type="protein sequence ID" value="MDI9860598.1"/>
    <property type="molecule type" value="Genomic_DNA"/>
</dbReference>
<comment type="caution">
    <text evidence="3">The sequence shown here is derived from an EMBL/GenBank/DDBJ whole genome shotgun (WGS) entry which is preliminary data.</text>
</comment>
<dbReference type="PANTHER" id="PTHR46268:SF6">
    <property type="entry name" value="UNIVERSAL STRESS PROTEIN UP12"/>
    <property type="match status" value="1"/>
</dbReference>
<sequence>MKKVIVAFDGLHFSKGAVNYAIQLAKDSGSVITGVFLHDLYYRYGASATVLEGQPYFDASPLLKLAEEEEVELNKSVQQFEWYCKEFYPHYEVVKDMGIPDYDLVRESRFADVIIVGGEVSFTEEKQKANNQFVKELLKDAECPVIVVPEDPDPIHHITLTYDGSASSVFAIKQFLYLLPAKRYKEFTVVSVAEKEGSMTIPREEAFMSFLKKQVSTVNFEVLPHGNPGEMLANYINTHRTSIVVMGSYGRNVLSRILHKSTSEELLQNLKVPVFITHI</sequence>
<feature type="domain" description="UspA" evidence="2">
    <location>
        <begin position="1"/>
        <end position="149"/>
    </location>
</feature>
<evidence type="ECO:0000313" key="4">
    <source>
        <dbReference type="Proteomes" id="UP001236507"/>
    </source>
</evidence>
<dbReference type="RefSeq" id="WP_283345257.1">
    <property type="nucleotide sequence ID" value="NZ_JASHIF010000012.1"/>
</dbReference>
<evidence type="ECO:0000259" key="2">
    <source>
        <dbReference type="Pfam" id="PF00582"/>
    </source>
</evidence>
<organism evidence="3 4">
    <name type="scientific">Flectobacillus roseus</name>
    <dbReference type="NCBI Taxonomy" id="502259"/>
    <lineage>
        <taxon>Bacteria</taxon>
        <taxon>Pseudomonadati</taxon>
        <taxon>Bacteroidota</taxon>
        <taxon>Cytophagia</taxon>
        <taxon>Cytophagales</taxon>
        <taxon>Flectobacillaceae</taxon>
        <taxon>Flectobacillus</taxon>
    </lineage>
</organism>
<keyword evidence="4" id="KW-1185">Reference proteome</keyword>
<protein>
    <submittedName>
        <fullName evidence="3">Universal stress protein</fullName>
    </submittedName>
</protein>
<reference evidence="3 4" key="1">
    <citation type="submission" date="2023-05" db="EMBL/GenBank/DDBJ databases">
        <title>Novel species of genus Flectobacillus isolated from stream in China.</title>
        <authorList>
            <person name="Lu H."/>
        </authorList>
    </citation>
    <scope>NUCLEOTIDE SEQUENCE [LARGE SCALE GENOMIC DNA]</scope>
    <source>
        <strain evidence="3 4">KCTC 42575</strain>
    </source>
</reference>
<dbReference type="InterPro" id="IPR006016">
    <property type="entry name" value="UspA"/>
</dbReference>
<dbReference type="CDD" id="cd00293">
    <property type="entry name" value="USP-like"/>
    <property type="match status" value="2"/>
</dbReference>
<accession>A0ABT6YAI9</accession>
<feature type="domain" description="UspA" evidence="2">
    <location>
        <begin position="215"/>
        <end position="277"/>
    </location>
</feature>
<name>A0ABT6YAI9_9BACT</name>
<evidence type="ECO:0000313" key="3">
    <source>
        <dbReference type="EMBL" id="MDI9860598.1"/>
    </source>
</evidence>
<dbReference type="Pfam" id="PF00582">
    <property type="entry name" value="Usp"/>
    <property type="match status" value="2"/>
</dbReference>
<dbReference type="Gene3D" id="3.40.50.12370">
    <property type="match status" value="1"/>
</dbReference>
<dbReference type="SUPFAM" id="SSF52402">
    <property type="entry name" value="Adenine nucleotide alpha hydrolases-like"/>
    <property type="match status" value="2"/>
</dbReference>
<dbReference type="Proteomes" id="UP001236507">
    <property type="component" value="Unassembled WGS sequence"/>
</dbReference>
<dbReference type="PANTHER" id="PTHR46268">
    <property type="entry name" value="STRESS RESPONSE PROTEIN NHAX"/>
    <property type="match status" value="1"/>
</dbReference>
<dbReference type="PRINTS" id="PR01438">
    <property type="entry name" value="UNVRSLSTRESS"/>
</dbReference>